<accession>A0AAD4SR44</accession>
<keyword evidence="6" id="KW-1185">Reference proteome</keyword>
<sequence>MSEREEKNKKNSTSVSEQGNGFEEEEEEGEIQRSAKRNREQGEEAEEIGEGDSHQSPKRSRRNGSSSSSSFNESVVFRIVVPCWQIGRVIGKQGCRISQIRQHTKANIKIADSISRNEDRAIIISSTNEDNVISEAEKALYHIASVILMETDEYSEPPGIGEAHLVAKTIRLLIAGSQAGCLIGKSGQNIAKIRNLSGATITIMAQNQLPLCASAHESDRVVQISGEVPEVLKSLELIGCELRENPAKKVISIRPICNSKSNALVQSPAVHLVPNYSISLVAVAPPPAGAAVSDITMEMTILEVLAGGFIGKGGSNISRIRNASGATIKISGPMRGKDHRVIHLSGSSQAVDLARKLVDEYLASQTL</sequence>
<feature type="compositionally biased region" description="Basic and acidic residues" evidence="3">
    <location>
        <begin position="30"/>
        <end position="42"/>
    </location>
</feature>
<evidence type="ECO:0000259" key="4">
    <source>
        <dbReference type="SMART" id="SM00322"/>
    </source>
</evidence>
<dbReference type="Pfam" id="PF00013">
    <property type="entry name" value="KH_1"/>
    <property type="match status" value="3"/>
</dbReference>
<dbReference type="Proteomes" id="UP001202328">
    <property type="component" value="Unassembled WGS sequence"/>
</dbReference>
<evidence type="ECO:0000256" key="1">
    <source>
        <dbReference type="ARBA" id="ARBA00022737"/>
    </source>
</evidence>
<evidence type="ECO:0000256" key="2">
    <source>
        <dbReference type="PROSITE-ProRule" id="PRU00117"/>
    </source>
</evidence>
<keyword evidence="1" id="KW-0677">Repeat</keyword>
<evidence type="ECO:0000256" key="3">
    <source>
        <dbReference type="SAM" id="MobiDB-lite"/>
    </source>
</evidence>
<feature type="domain" description="K Homology" evidence="4">
    <location>
        <begin position="166"/>
        <end position="243"/>
    </location>
</feature>
<dbReference type="GO" id="GO:0003723">
    <property type="term" value="F:RNA binding"/>
    <property type="evidence" value="ECO:0007669"/>
    <property type="project" value="UniProtKB-UniRule"/>
</dbReference>
<dbReference type="SUPFAM" id="SSF54791">
    <property type="entry name" value="Eukaryotic type KH-domain (KH-domain type I)"/>
    <property type="match status" value="3"/>
</dbReference>
<feature type="domain" description="K Homology" evidence="4">
    <location>
        <begin position="73"/>
        <end position="148"/>
    </location>
</feature>
<dbReference type="AlphaFoldDB" id="A0AAD4SR44"/>
<dbReference type="EMBL" id="JAJJMB010008936">
    <property type="protein sequence ID" value="KAI3919083.1"/>
    <property type="molecule type" value="Genomic_DNA"/>
</dbReference>
<reference evidence="5" key="1">
    <citation type="submission" date="2022-04" db="EMBL/GenBank/DDBJ databases">
        <title>A functionally conserved STORR gene fusion in Papaver species that diverged 16.8 million years ago.</title>
        <authorList>
            <person name="Catania T."/>
        </authorList>
    </citation>
    <scope>NUCLEOTIDE SEQUENCE</scope>
    <source>
        <strain evidence="5">S-188037</strain>
    </source>
</reference>
<organism evidence="5 6">
    <name type="scientific">Papaver atlanticum</name>
    <dbReference type="NCBI Taxonomy" id="357466"/>
    <lineage>
        <taxon>Eukaryota</taxon>
        <taxon>Viridiplantae</taxon>
        <taxon>Streptophyta</taxon>
        <taxon>Embryophyta</taxon>
        <taxon>Tracheophyta</taxon>
        <taxon>Spermatophyta</taxon>
        <taxon>Magnoliopsida</taxon>
        <taxon>Ranunculales</taxon>
        <taxon>Papaveraceae</taxon>
        <taxon>Papaveroideae</taxon>
        <taxon>Papaver</taxon>
    </lineage>
</organism>
<evidence type="ECO:0000313" key="5">
    <source>
        <dbReference type="EMBL" id="KAI3919083.1"/>
    </source>
</evidence>
<dbReference type="PROSITE" id="PS50084">
    <property type="entry name" value="KH_TYPE_1"/>
    <property type="match status" value="3"/>
</dbReference>
<dbReference type="InterPro" id="IPR004087">
    <property type="entry name" value="KH_dom"/>
</dbReference>
<dbReference type="SMART" id="SM00322">
    <property type="entry name" value="KH"/>
    <property type="match status" value="3"/>
</dbReference>
<evidence type="ECO:0000313" key="6">
    <source>
        <dbReference type="Proteomes" id="UP001202328"/>
    </source>
</evidence>
<feature type="domain" description="K Homology" evidence="4">
    <location>
        <begin position="293"/>
        <end position="363"/>
    </location>
</feature>
<keyword evidence="2" id="KW-0694">RNA-binding</keyword>
<dbReference type="CDD" id="cd22460">
    <property type="entry name" value="KH-I_PEPPER_rpt2_like"/>
    <property type="match status" value="1"/>
</dbReference>
<name>A0AAD4SR44_9MAGN</name>
<comment type="caution">
    <text evidence="5">The sequence shown here is derived from an EMBL/GenBank/DDBJ whole genome shotgun (WGS) entry which is preliminary data.</text>
</comment>
<dbReference type="PANTHER" id="PTHR10288">
    <property type="entry name" value="KH DOMAIN CONTAINING RNA BINDING PROTEIN"/>
    <property type="match status" value="1"/>
</dbReference>
<dbReference type="InterPro" id="IPR036612">
    <property type="entry name" value="KH_dom_type_1_sf"/>
</dbReference>
<proteinExistence type="predicted"/>
<dbReference type="InterPro" id="IPR004088">
    <property type="entry name" value="KH_dom_type_1"/>
</dbReference>
<feature type="region of interest" description="Disordered" evidence="3">
    <location>
        <begin position="1"/>
        <end position="69"/>
    </location>
</feature>
<protein>
    <recommendedName>
        <fullName evidence="4">K Homology domain-containing protein</fullName>
    </recommendedName>
</protein>
<gene>
    <name evidence="5" type="ORF">MKW98_016636</name>
</gene>
<dbReference type="Gene3D" id="3.30.1370.10">
    <property type="entry name" value="K Homology domain, type 1"/>
    <property type="match status" value="3"/>
</dbReference>